<feature type="domain" description="TRM5/TYW2-like N-terminal" evidence="1">
    <location>
        <begin position="5"/>
        <end position="61"/>
    </location>
</feature>
<reference evidence="2" key="1">
    <citation type="journal article" date="2015" name="Nature">
        <title>Complex archaea that bridge the gap between prokaryotes and eukaryotes.</title>
        <authorList>
            <person name="Spang A."/>
            <person name="Saw J.H."/>
            <person name="Jorgensen S.L."/>
            <person name="Zaremba-Niedzwiedzka K."/>
            <person name="Martijn J."/>
            <person name="Lind A.E."/>
            <person name="van Eijk R."/>
            <person name="Schleper C."/>
            <person name="Guy L."/>
            <person name="Ettema T.J."/>
        </authorList>
    </citation>
    <scope>NUCLEOTIDE SEQUENCE</scope>
</reference>
<organism evidence="2">
    <name type="scientific">marine sediment metagenome</name>
    <dbReference type="NCBI Taxonomy" id="412755"/>
    <lineage>
        <taxon>unclassified sequences</taxon>
        <taxon>metagenomes</taxon>
        <taxon>ecological metagenomes</taxon>
    </lineage>
</organism>
<dbReference type="EMBL" id="LAZR01045406">
    <property type="protein sequence ID" value="KKK98938.1"/>
    <property type="molecule type" value="Genomic_DNA"/>
</dbReference>
<protein>
    <recommendedName>
        <fullName evidence="1">TRM5/TYW2-like N-terminal domain-containing protein</fullName>
    </recommendedName>
</protein>
<gene>
    <name evidence="2" type="ORF">LCGC14_2637750</name>
</gene>
<sequence>MKGKNPKAFDLIGNIAVIRFPKEFKQKEKKAFAELLLKKQSSIKTVLEKQGKVKGRLRKIKTR</sequence>
<dbReference type="Gene3D" id="3.30.300.110">
    <property type="entry name" value="Met-10+ protein-like domains"/>
    <property type="match status" value="1"/>
</dbReference>
<comment type="caution">
    <text evidence="2">The sequence shown here is derived from an EMBL/GenBank/DDBJ whole genome shotgun (WGS) entry which is preliminary data.</text>
</comment>
<dbReference type="InterPro" id="IPR056744">
    <property type="entry name" value="TRM5/TYW2-like_N"/>
</dbReference>
<evidence type="ECO:0000313" key="2">
    <source>
        <dbReference type="EMBL" id="KKK98938.1"/>
    </source>
</evidence>
<evidence type="ECO:0000259" key="1">
    <source>
        <dbReference type="Pfam" id="PF25133"/>
    </source>
</evidence>
<proteinExistence type="predicted"/>
<dbReference type="Pfam" id="PF25133">
    <property type="entry name" value="TYW2_N_2"/>
    <property type="match status" value="1"/>
</dbReference>
<accession>A0A0F8ZYL7</accession>
<dbReference type="AlphaFoldDB" id="A0A0F8ZYL7"/>
<name>A0A0F8ZYL7_9ZZZZ</name>